<dbReference type="EC" id="2.1.1.80" evidence="2"/>
<protein>
    <recommendedName>
        <fullName evidence="2">protein-glutamate O-methyltransferase</fullName>
        <ecNumber evidence="2">2.1.1.80</ecNumber>
    </recommendedName>
</protein>
<dbReference type="STRING" id="1475481.GCA_000953855_00458"/>
<evidence type="ECO:0000256" key="5">
    <source>
        <dbReference type="ARBA" id="ARBA00022691"/>
    </source>
</evidence>
<dbReference type="Gene3D" id="3.40.50.150">
    <property type="entry name" value="Vaccinia Virus protein VP39"/>
    <property type="match status" value="1"/>
</dbReference>
<evidence type="ECO:0000313" key="7">
    <source>
        <dbReference type="EMBL" id="GAN45284.1"/>
    </source>
</evidence>
<dbReference type="GO" id="GO:0008983">
    <property type="term" value="F:protein-glutamate O-methyltransferase activity"/>
    <property type="evidence" value="ECO:0007669"/>
    <property type="project" value="UniProtKB-EC"/>
</dbReference>
<dbReference type="EMBL" id="DF970151">
    <property type="protein sequence ID" value="GAP65162.1"/>
    <property type="molecule type" value="Genomic_DNA"/>
</dbReference>
<evidence type="ECO:0000256" key="3">
    <source>
        <dbReference type="ARBA" id="ARBA00022603"/>
    </source>
</evidence>
<reference evidence="7" key="1">
    <citation type="submission" date="2015-03" db="EMBL/GenBank/DDBJ databases">
        <title>Draft genome sequence of Mizugakiibacter sediminis skMP5.</title>
        <authorList>
            <person name="Watanabe T."/>
            <person name="Kojima H."/>
            <person name="Fukui M."/>
        </authorList>
    </citation>
    <scope>NUCLEOTIDE SEQUENCE</scope>
    <source>
        <strain evidence="7">SkMP5</strain>
    </source>
</reference>
<dbReference type="InterPro" id="IPR029063">
    <property type="entry name" value="SAM-dependent_MTases_sf"/>
</dbReference>
<evidence type="ECO:0000313" key="9">
    <source>
        <dbReference type="Proteomes" id="UP000253740"/>
    </source>
</evidence>
<dbReference type="PANTHER" id="PTHR24422:SF19">
    <property type="entry name" value="CHEMOTAXIS PROTEIN METHYLTRANSFERASE"/>
    <property type="match status" value="1"/>
</dbReference>
<keyword evidence="3 8" id="KW-0489">Methyltransferase</keyword>
<name>A0A0K8QL59_9GAMM</name>
<evidence type="ECO:0000259" key="6">
    <source>
        <dbReference type="PROSITE" id="PS50123"/>
    </source>
</evidence>
<keyword evidence="4 8" id="KW-0808">Transferase</keyword>
<organism evidence="8">
    <name type="scientific">Mizugakiibacter sediminis</name>
    <dbReference type="NCBI Taxonomy" id="1475481"/>
    <lineage>
        <taxon>Bacteria</taxon>
        <taxon>Pseudomonadati</taxon>
        <taxon>Pseudomonadota</taxon>
        <taxon>Gammaproteobacteria</taxon>
        <taxon>Lysobacterales</taxon>
        <taxon>Rhodanobacteraceae</taxon>
        <taxon>Mizugakiibacter</taxon>
    </lineage>
</organism>
<dbReference type="Pfam" id="PF03705">
    <property type="entry name" value="CheR_N"/>
    <property type="match status" value="1"/>
</dbReference>
<reference evidence="8" key="2">
    <citation type="submission" date="2015-08" db="EMBL/GenBank/DDBJ databases">
        <title>Complete DNA Sequence of Pseudomonas syringae pv. actinidiae, the Causal Agent of Kiwifruit Canker Disease.</title>
        <authorList>
            <person name="Rikkerink E.H.A."/>
            <person name="Fineran P.C."/>
        </authorList>
    </citation>
    <scope>NUCLEOTIDE SEQUENCE</scope>
    <source>
        <strain evidence="8">SkMP5</strain>
    </source>
</reference>
<accession>A0A0K8QL59</accession>
<dbReference type="InterPro" id="IPR022641">
    <property type="entry name" value="CheR_N"/>
</dbReference>
<sequence>MALAFGPLSSHPSLPPMDDAEFARWVRLLEARTGVVVAPERKPFLVGAVRARMREAGFADYASYYAHVAAEGSGLVEWTTLVDRLTVHETRFFRHPPSLQLIGERWLPEQLRAGARALHAWSIGCASGEEAYSLAMVLDRKLALSGAEAQTYVGVTATDVSHAALAAARAAVYPASRLGEIPPEYRAGYVEMVGEDSFTVVERLRRRVGFAMLNLLDAGRAPLKQLDLIYCQNVLIYFARERRRELLAQLAGLLRPGGLLLLGAGEVTAFAHPLLTRVACPGTLAYLRNR</sequence>
<dbReference type="PANTHER" id="PTHR24422">
    <property type="entry name" value="CHEMOTAXIS PROTEIN METHYLTRANSFERASE"/>
    <property type="match status" value="1"/>
</dbReference>
<dbReference type="SMART" id="SM00138">
    <property type="entry name" value="MeTrc"/>
    <property type="match status" value="1"/>
</dbReference>
<evidence type="ECO:0000313" key="8">
    <source>
        <dbReference type="EMBL" id="GAP65162.1"/>
    </source>
</evidence>
<proteinExistence type="predicted"/>
<dbReference type="InterPro" id="IPR022642">
    <property type="entry name" value="CheR_C"/>
</dbReference>
<evidence type="ECO:0000256" key="1">
    <source>
        <dbReference type="ARBA" id="ARBA00001541"/>
    </source>
</evidence>
<dbReference type="Gene3D" id="1.10.155.10">
    <property type="entry name" value="Chemotaxis receptor methyltransferase CheR, N-terminal domain"/>
    <property type="match status" value="1"/>
</dbReference>
<keyword evidence="5" id="KW-0949">S-adenosyl-L-methionine</keyword>
<evidence type="ECO:0000256" key="2">
    <source>
        <dbReference type="ARBA" id="ARBA00012534"/>
    </source>
</evidence>
<dbReference type="AlphaFoldDB" id="A0A0K8QL59"/>
<comment type="catalytic activity">
    <reaction evidence="1">
        <text>L-glutamyl-[protein] + S-adenosyl-L-methionine = [protein]-L-glutamate 5-O-methyl ester + S-adenosyl-L-homocysteine</text>
        <dbReference type="Rhea" id="RHEA:24452"/>
        <dbReference type="Rhea" id="RHEA-COMP:10208"/>
        <dbReference type="Rhea" id="RHEA-COMP:10311"/>
        <dbReference type="ChEBI" id="CHEBI:29973"/>
        <dbReference type="ChEBI" id="CHEBI:57856"/>
        <dbReference type="ChEBI" id="CHEBI:59789"/>
        <dbReference type="ChEBI" id="CHEBI:82795"/>
        <dbReference type="EC" id="2.1.1.80"/>
    </reaction>
</comment>
<dbReference type="HOGENOM" id="CLU_025854_0_0_6"/>
<evidence type="ECO:0000256" key="4">
    <source>
        <dbReference type="ARBA" id="ARBA00022679"/>
    </source>
</evidence>
<dbReference type="Proteomes" id="UP000253740">
    <property type="component" value="Unassembled WGS sequence"/>
</dbReference>
<dbReference type="InterPro" id="IPR050903">
    <property type="entry name" value="Bact_Chemotaxis_MeTrfase"/>
</dbReference>
<dbReference type="Pfam" id="PF01739">
    <property type="entry name" value="CheR"/>
    <property type="match status" value="1"/>
</dbReference>
<feature type="domain" description="CheR-type methyltransferase" evidence="6">
    <location>
        <begin position="16"/>
        <end position="290"/>
    </location>
</feature>
<dbReference type="SUPFAM" id="SSF53335">
    <property type="entry name" value="S-adenosyl-L-methionine-dependent methyltransferases"/>
    <property type="match status" value="1"/>
</dbReference>
<dbReference type="RefSeq" id="WP_237071727.1">
    <property type="nucleotide sequence ID" value="NZ_DF970151.1"/>
</dbReference>
<keyword evidence="9" id="KW-1185">Reference proteome</keyword>
<dbReference type="InterPro" id="IPR036804">
    <property type="entry name" value="CheR_N_sf"/>
</dbReference>
<gene>
    <name evidence="7" type="ORF">MBSD_1830</name>
    <name evidence="8" type="ORF">MBSD_n0451</name>
</gene>
<dbReference type="InterPro" id="IPR000780">
    <property type="entry name" value="CheR_MeTrfase"/>
</dbReference>
<dbReference type="PROSITE" id="PS50123">
    <property type="entry name" value="CHER"/>
    <property type="match status" value="1"/>
</dbReference>
<dbReference type="PRINTS" id="PR00996">
    <property type="entry name" value="CHERMTFRASE"/>
</dbReference>
<dbReference type="GO" id="GO:0032259">
    <property type="term" value="P:methylation"/>
    <property type="evidence" value="ECO:0007669"/>
    <property type="project" value="UniProtKB-KW"/>
</dbReference>
<dbReference type="SUPFAM" id="SSF47757">
    <property type="entry name" value="Chemotaxis receptor methyltransferase CheR, N-terminal domain"/>
    <property type="match status" value="1"/>
</dbReference>
<dbReference type="EMBL" id="DF952380">
    <property type="protein sequence ID" value="GAN45284.1"/>
    <property type="molecule type" value="Genomic_DNA"/>
</dbReference>